<keyword evidence="1" id="KW-0472">Membrane</keyword>
<sequence length="185" mass="20578">MKTVAKLQTMRIDELRAICRSLRVSHSGRTKEALIANLLAHDRSELLRLIKQPWHVRRGSLVAILGIVFGIASLVSFLLWFVPSDSIGKKDGDRILAAIENFERRWSSLSATDAEERKGIVGEFQKLRQQFESNHGNMLASDVDSIRSRFGVTDCCGNSDHPLDELGELADEALGDVLVDPGCTY</sequence>
<proteinExistence type="predicted"/>
<gene>
    <name evidence="3" type="ORF">FF011L_01580</name>
</gene>
<keyword evidence="1" id="KW-1133">Transmembrane helix</keyword>
<reference evidence="3 4" key="1">
    <citation type="submission" date="2019-02" db="EMBL/GenBank/DDBJ databases">
        <title>Deep-cultivation of Planctomycetes and their phenomic and genomic characterization uncovers novel biology.</title>
        <authorList>
            <person name="Wiegand S."/>
            <person name="Jogler M."/>
            <person name="Boedeker C."/>
            <person name="Pinto D."/>
            <person name="Vollmers J."/>
            <person name="Rivas-Marin E."/>
            <person name="Kohn T."/>
            <person name="Peeters S.H."/>
            <person name="Heuer A."/>
            <person name="Rast P."/>
            <person name="Oberbeckmann S."/>
            <person name="Bunk B."/>
            <person name="Jeske O."/>
            <person name="Meyerdierks A."/>
            <person name="Storesund J.E."/>
            <person name="Kallscheuer N."/>
            <person name="Luecker S."/>
            <person name="Lage O.M."/>
            <person name="Pohl T."/>
            <person name="Merkel B.J."/>
            <person name="Hornburger P."/>
            <person name="Mueller R.-W."/>
            <person name="Bruemmer F."/>
            <person name="Labrenz M."/>
            <person name="Spormann A.M."/>
            <person name="Op den Camp H."/>
            <person name="Overmann J."/>
            <person name="Amann R."/>
            <person name="Jetten M.S.M."/>
            <person name="Mascher T."/>
            <person name="Medema M.H."/>
            <person name="Devos D.P."/>
            <person name="Kaster A.-K."/>
            <person name="Ovreas L."/>
            <person name="Rohde M."/>
            <person name="Galperin M.Y."/>
            <person name="Jogler C."/>
        </authorList>
    </citation>
    <scope>NUCLEOTIDE SEQUENCE [LARGE SCALE GENOMIC DNA]</scope>
    <source>
        <strain evidence="3 4">FF011L</strain>
    </source>
</reference>
<organism evidence="3 4">
    <name type="scientific">Roseimaritima multifibrata</name>
    <dbReference type="NCBI Taxonomy" id="1930274"/>
    <lineage>
        <taxon>Bacteria</taxon>
        <taxon>Pseudomonadati</taxon>
        <taxon>Planctomycetota</taxon>
        <taxon>Planctomycetia</taxon>
        <taxon>Pirellulales</taxon>
        <taxon>Pirellulaceae</taxon>
        <taxon>Roseimaritima</taxon>
    </lineage>
</organism>
<keyword evidence="1" id="KW-0812">Transmembrane</keyword>
<evidence type="ECO:0000256" key="1">
    <source>
        <dbReference type="SAM" id="Phobius"/>
    </source>
</evidence>
<dbReference type="Proteomes" id="UP000320672">
    <property type="component" value="Chromosome"/>
</dbReference>
<dbReference type="Pfam" id="PF02037">
    <property type="entry name" value="SAP"/>
    <property type="match status" value="1"/>
</dbReference>
<evidence type="ECO:0000313" key="4">
    <source>
        <dbReference type="Proteomes" id="UP000320672"/>
    </source>
</evidence>
<feature type="domain" description="SAP" evidence="2">
    <location>
        <begin position="7"/>
        <end position="43"/>
    </location>
</feature>
<evidence type="ECO:0000313" key="3">
    <source>
        <dbReference type="EMBL" id="QDS91428.1"/>
    </source>
</evidence>
<name>A0A517M959_9BACT</name>
<accession>A0A517M959</accession>
<dbReference type="KEGG" id="rml:FF011L_01580"/>
<dbReference type="InterPro" id="IPR003034">
    <property type="entry name" value="SAP_dom"/>
</dbReference>
<feature type="transmembrane region" description="Helical" evidence="1">
    <location>
        <begin position="61"/>
        <end position="82"/>
    </location>
</feature>
<protein>
    <submittedName>
        <fullName evidence="3">SAP domain protein</fullName>
    </submittedName>
</protein>
<evidence type="ECO:0000259" key="2">
    <source>
        <dbReference type="Pfam" id="PF02037"/>
    </source>
</evidence>
<dbReference type="EMBL" id="CP036262">
    <property type="protein sequence ID" value="QDS91428.1"/>
    <property type="molecule type" value="Genomic_DNA"/>
</dbReference>
<dbReference type="AlphaFoldDB" id="A0A517M959"/>
<keyword evidence="4" id="KW-1185">Reference proteome</keyword>